<dbReference type="AlphaFoldDB" id="A0A8X7C1V0"/>
<reference evidence="2" key="1">
    <citation type="submission" date="2020-08" db="EMBL/GenBank/DDBJ databases">
        <title>Multicomponent nature underlies the extraordinary mechanical properties of spider dragline silk.</title>
        <authorList>
            <person name="Kono N."/>
            <person name="Nakamura H."/>
            <person name="Mori M."/>
            <person name="Yoshida Y."/>
            <person name="Ohtoshi R."/>
            <person name="Malay A.D."/>
            <person name="Moran D.A.P."/>
            <person name="Tomita M."/>
            <person name="Numata K."/>
            <person name="Arakawa K."/>
        </authorList>
    </citation>
    <scope>NUCLEOTIDE SEQUENCE</scope>
</reference>
<dbReference type="EMBL" id="BMAV01008008">
    <property type="protein sequence ID" value="GFY51306.1"/>
    <property type="molecule type" value="Genomic_DNA"/>
</dbReference>
<comment type="caution">
    <text evidence="2">The sequence shown here is derived from an EMBL/GenBank/DDBJ whole genome shotgun (WGS) entry which is preliminary data.</text>
</comment>
<evidence type="ECO:0000313" key="3">
    <source>
        <dbReference type="EMBL" id="GFY51306.1"/>
    </source>
</evidence>
<evidence type="ECO:0000313" key="4">
    <source>
        <dbReference type="Proteomes" id="UP000886998"/>
    </source>
</evidence>
<keyword evidence="4" id="KW-1185">Reference proteome</keyword>
<evidence type="ECO:0000256" key="1">
    <source>
        <dbReference type="SAM" id="MobiDB-lite"/>
    </source>
</evidence>
<accession>A0A8X7C1V0</accession>
<feature type="compositionally biased region" description="Polar residues" evidence="1">
    <location>
        <begin position="32"/>
        <end position="41"/>
    </location>
</feature>
<feature type="region of interest" description="Disordered" evidence="1">
    <location>
        <begin position="32"/>
        <end position="86"/>
    </location>
</feature>
<name>A0A8X7C1V0_9ARAC</name>
<dbReference type="Proteomes" id="UP000886998">
    <property type="component" value="Unassembled WGS sequence"/>
</dbReference>
<evidence type="ECO:0000313" key="2">
    <source>
        <dbReference type="EMBL" id="GFY50762.1"/>
    </source>
</evidence>
<organism evidence="2 4">
    <name type="scientific">Trichonephila inaurata madagascariensis</name>
    <dbReference type="NCBI Taxonomy" id="2747483"/>
    <lineage>
        <taxon>Eukaryota</taxon>
        <taxon>Metazoa</taxon>
        <taxon>Ecdysozoa</taxon>
        <taxon>Arthropoda</taxon>
        <taxon>Chelicerata</taxon>
        <taxon>Arachnida</taxon>
        <taxon>Araneae</taxon>
        <taxon>Araneomorphae</taxon>
        <taxon>Entelegynae</taxon>
        <taxon>Araneoidea</taxon>
        <taxon>Nephilidae</taxon>
        <taxon>Trichonephila</taxon>
        <taxon>Trichonephila inaurata</taxon>
    </lineage>
</organism>
<sequence length="86" mass="9509">MIEGDGLMERFGNKRLFHLGRYGVRVHLVGTAQQPPQSAKNSPLALGDTRLSAPEPFYGRAGEGGEDGNLREHTRFAIGGGRRRYR</sequence>
<protein>
    <submittedName>
        <fullName evidence="2">Uncharacterized protein</fullName>
    </submittedName>
</protein>
<proteinExistence type="predicted"/>
<gene>
    <name evidence="3" type="ORF">TNIN_138941</name>
    <name evidence="2" type="ORF">TNIN_307531</name>
</gene>
<dbReference type="EMBL" id="BMAV01007702">
    <property type="protein sequence ID" value="GFY50762.1"/>
    <property type="molecule type" value="Genomic_DNA"/>
</dbReference>